<dbReference type="InterPro" id="IPR016162">
    <property type="entry name" value="Ald_DH_N"/>
</dbReference>
<keyword evidence="1" id="KW-0812">Transmembrane</keyword>
<dbReference type="Gene3D" id="3.40.605.10">
    <property type="entry name" value="Aldehyde Dehydrogenase, Chain A, domain 1"/>
    <property type="match status" value="1"/>
</dbReference>
<keyword evidence="1" id="KW-1133">Transmembrane helix</keyword>
<dbReference type="PANTHER" id="PTHR43111:SF1">
    <property type="entry name" value="ALDEHYDE DEHYDROGENASE B-RELATED"/>
    <property type="match status" value="1"/>
</dbReference>
<comment type="caution">
    <text evidence="2">The sequence shown here is derived from an EMBL/GenBank/DDBJ whole genome shotgun (WGS) entry which is preliminary data.</text>
</comment>
<proteinExistence type="predicted"/>
<reference evidence="2" key="1">
    <citation type="journal article" date="2023" name="Mol. Phylogenet. Evol.">
        <title>Genome-scale phylogeny and comparative genomics of the fungal order Sordariales.</title>
        <authorList>
            <person name="Hensen N."/>
            <person name="Bonometti L."/>
            <person name="Westerberg I."/>
            <person name="Brannstrom I.O."/>
            <person name="Guillou S."/>
            <person name="Cros-Aarteil S."/>
            <person name="Calhoun S."/>
            <person name="Haridas S."/>
            <person name="Kuo A."/>
            <person name="Mondo S."/>
            <person name="Pangilinan J."/>
            <person name="Riley R."/>
            <person name="LaButti K."/>
            <person name="Andreopoulos B."/>
            <person name="Lipzen A."/>
            <person name="Chen C."/>
            <person name="Yan M."/>
            <person name="Daum C."/>
            <person name="Ng V."/>
            <person name="Clum A."/>
            <person name="Steindorff A."/>
            <person name="Ohm R.A."/>
            <person name="Martin F."/>
            <person name="Silar P."/>
            <person name="Natvig D.O."/>
            <person name="Lalanne C."/>
            <person name="Gautier V."/>
            <person name="Ament-Velasquez S.L."/>
            <person name="Kruys A."/>
            <person name="Hutchinson M.I."/>
            <person name="Powell A.J."/>
            <person name="Barry K."/>
            <person name="Miller A.N."/>
            <person name="Grigoriev I.V."/>
            <person name="Debuchy R."/>
            <person name="Gladieux P."/>
            <person name="Hiltunen Thoren M."/>
            <person name="Johannesson H."/>
        </authorList>
    </citation>
    <scope>NUCLEOTIDE SEQUENCE</scope>
    <source>
        <strain evidence="2">CBS 955.72</strain>
    </source>
</reference>
<dbReference type="GO" id="GO:0016620">
    <property type="term" value="F:oxidoreductase activity, acting on the aldehyde or oxo group of donors, NAD or NADP as acceptor"/>
    <property type="evidence" value="ECO:0007669"/>
    <property type="project" value="InterPro"/>
</dbReference>
<evidence type="ECO:0000313" key="2">
    <source>
        <dbReference type="EMBL" id="KAK3359951.1"/>
    </source>
</evidence>
<sequence>MPSQAAFDRLSAAAIDGRTETIRYRQTQLQSLHGVLTNAAAAASACRALAQGSSTPAEAEAEYALAMDAVRHAYDGLDADAELQAEYSVVRGQGNEARRVGVGMVVVRPTKHARFYSVLAPLAAAVAAGNCVVLELGNELPVDGILREALTKALDQNTFYVSDGVVTDSSILDSAVLVDQTGDGSVSTLTRHLISSSSTRTVAVVDRTANVEAAAKAITRARFGFGGTSPYAPDLVLVNEFVKKPFLEACSRYATAAFASDSEGRWARGRADNEEEIQRLVNEGEEKKEVTSFGSRGFKLIDVLDKNTPLIKQKITGCYLPIATTYSLVDAAFTQEFENPLLAGYFFANSTSAKYLSQHLPCHISCINHIPAQLLVGPAAPIAHDPDFLYRYNRDMFSVSRPQFVATRSLPKDALQTVEALLDAESASASTSRFGKRSPTVTAQKVRALATRPLRPTGQVKSMHKTDFFLSGLLIGGGAMLGIIVPVLGWSTWVLGRGLVGYAARLKRS</sequence>
<dbReference type="InterPro" id="IPR016161">
    <property type="entry name" value="Ald_DH/histidinol_DH"/>
</dbReference>
<dbReference type="Proteomes" id="UP001275084">
    <property type="component" value="Unassembled WGS sequence"/>
</dbReference>
<dbReference type="PANTHER" id="PTHR43111">
    <property type="entry name" value="ALDEHYDE DEHYDROGENASE B-RELATED"/>
    <property type="match status" value="1"/>
</dbReference>
<dbReference type="InterPro" id="IPR016163">
    <property type="entry name" value="Ald_DH_C"/>
</dbReference>
<dbReference type="SUPFAM" id="SSF53720">
    <property type="entry name" value="ALDH-like"/>
    <property type="match status" value="1"/>
</dbReference>
<gene>
    <name evidence="2" type="ORF">B0T25DRAFT_115500</name>
</gene>
<dbReference type="Gene3D" id="3.40.309.10">
    <property type="entry name" value="Aldehyde Dehydrogenase, Chain A, domain 2"/>
    <property type="match status" value="1"/>
</dbReference>
<reference evidence="2" key="2">
    <citation type="submission" date="2023-06" db="EMBL/GenBank/DDBJ databases">
        <authorList>
            <consortium name="Lawrence Berkeley National Laboratory"/>
            <person name="Haridas S."/>
            <person name="Hensen N."/>
            <person name="Bonometti L."/>
            <person name="Westerberg I."/>
            <person name="Brannstrom I.O."/>
            <person name="Guillou S."/>
            <person name="Cros-Aarteil S."/>
            <person name="Calhoun S."/>
            <person name="Kuo A."/>
            <person name="Mondo S."/>
            <person name="Pangilinan J."/>
            <person name="Riley R."/>
            <person name="Labutti K."/>
            <person name="Andreopoulos B."/>
            <person name="Lipzen A."/>
            <person name="Chen C."/>
            <person name="Yanf M."/>
            <person name="Daum C."/>
            <person name="Ng V."/>
            <person name="Clum A."/>
            <person name="Steindorff A."/>
            <person name="Ohm R."/>
            <person name="Martin F."/>
            <person name="Silar P."/>
            <person name="Natvig D."/>
            <person name="Lalanne C."/>
            <person name="Gautier V."/>
            <person name="Ament-Velasquez S.L."/>
            <person name="Kruys A."/>
            <person name="Hutchinson M.I."/>
            <person name="Powell A.J."/>
            <person name="Barry K."/>
            <person name="Miller A.N."/>
            <person name="Grigoriev I.V."/>
            <person name="Debuchy R."/>
            <person name="Gladieux P."/>
            <person name="Thoren M.H."/>
            <person name="Johannesson H."/>
        </authorList>
    </citation>
    <scope>NUCLEOTIDE SEQUENCE</scope>
    <source>
        <strain evidence="2">CBS 955.72</strain>
    </source>
</reference>
<dbReference type="AlphaFoldDB" id="A0AAJ0HR59"/>
<dbReference type="EMBL" id="JAUIQD010000002">
    <property type="protein sequence ID" value="KAK3359951.1"/>
    <property type="molecule type" value="Genomic_DNA"/>
</dbReference>
<name>A0AAJ0HR59_9PEZI</name>
<organism evidence="2 3">
    <name type="scientific">Lasiosphaeria hispida</name>
    <dbReference type="NCBI Taxonomy" id="260671"/>
    <lineage>
        <taxon>Eukaryota</taxon>
        <taxon>Fungi</taxon>
        <taxon>Dikarya</taxon>
        <taxon>Ascomycota</taxon>
        <taxon>Pezizomycotina</taxon>
        <taxon>Sordariomycetes</taxon>
        <taxon>Sordariomycetidae</taxon>
        <taxon>Sordariales</taxon>
        <taxon>Lasiosphaeriaceae</taxon>
        <taxon>Lasiosphaeria</taxon>
    </lineage>
</organism>
<protein>
    <submittedName>
        <fullName evidence="2">Aldehyde/histidinol dehydrogenase</fullName>
    </submittedName>
</protein>
<evidence type="ECO:0000256" key="1">
    <source>
        <dbReference type="SAM" id="Phobius"/>
    </source>
</evidence>
<keyword evidence="1" id="KW-0472">Membrane</keyword>
<evidence type="ECO:0000313" key="3">
    <source>
        <dbReference type="Proteomes" id="UP001275084"/>
    </source>
</evidence>
<feature type="transmembrane region" description="Helical" evidence="1">
    <location>
        <begin position="468"/>
        <end position="490"/>
    </location>
</feature>
<accession>A0AAJ0HR59</accession>
<keyword evidence="3" id="KW-1185">Reference proteome</keyword>